<evidence type="ECO:0000256" key="1">
    <source>
        <dbReference type="SAM" id="MobiDB-lite"/>
    </source>
</evidence>
<protein>
    <submittedName>
        <fullName evidence="2">Uncharacterized protein</fullName>
    </submittedName>
</protein>
<gene>
    <name evidence="2" type="ORF">niasHT_004414</name>
</gene>
<name>A0ABD2LLY6_9BILA</name>
<proteinExistence type="predicted"/>
<keyword evidence="3" id="KW-1185">Reference proteome</keyword>
<feature type="compositionally biased region" description="Acidic residues" evidence="1">
    <location>
        <begin position="1"/>
        <end position="12"/>
    </location>
</feature>
<evidence type="ECO:0000313" key="3">
    <source>
        <dbReference type="Proteomes" id="UP001620626"/>
    </source>
</evidence>
<feature type="compositionally biased region" description="Low complexity" evidence="1">
    <location>
        <begin position="60"/>
        <end position="74"/>
    </location>
</feature>
<dbReference type="Proteomes" id="UP001620626">
    <property type="component" value="Unassembled WGS sequence"/>
</dbReference>
<feature type="region of interest" description="Disordered" evidence="1">
    <location>
        <begin position="1"/>
        <end position="23"/>
    </location>
</feature>
<reference evidence="2 3" key="1">
    <citation type="submission" date="2024-10" db="EMBL/GenBank/DDBJ databases">
        <authorList>
            <person name="Kim D."/>
        </authorList>
    </citation>
    <scope>NUCLEOTIDE SEQUENCE [LARGE SCALE GENOMIC DNA]</scope>
    <source>
        <strain evidence="2">BH-2024</strain>
    </source>
</reference>
<accession>A0ABD2LLY6</accession>
<organism evidence="2 3">
    <name type="scientific">Heterodera trifolii</name>
    <dbReference type="NCBI Taxonomy" id="157864"/>
    <lineage>
        <taxon>Eukaryota</taxon>
        <taxon>Metazoa</taxon>
        <taxon>Ecdysozoa</taxon>
        <taxon>Nematoda</taxon>
        <taxon>Chromadorea</taxon>
        <taxon>Rhabditida</taxon>
        <taxon>Tylenchina</taxon>
        <taxon>Tylenchomorpha</taxon>
        <taxon>Tylenchoidea</taxon>
        <taxon>Heteroderidae</taxon>
        <taxon>Heteroderinae</taxon>
        <taxon>Heterodera</taxon>
    </lineage>
</organism>
<evidence type="ECO:0000313" key="2">
    <source>
        <dbReference type="EMBL" id="KAL3116243.1"/>
    </source>
</evidence>
<dbReference type="EMBL" id="JBICBT010000360">
    <property type="protein sequence ID" value="KAL3116243.1"/>
    <property type="molecule type" value="Genomic_DNA"/>
</dbReference>
<sequence>MDDTHMDDDDESEVGRRQAEQKHFSAKHFVVSKEPGNNLDSNLIHLTSNLDNIGTLATTNNGNNSGHNPNGINGALKIGTSRNRNRMPSRAPSSSVGPLKRKRSRRRDPSLATTTIHVDKQSFRQAVQEATGGPFKPSMMQNMKNLLPQPHGLVPLTLPGMRTPGKQLMNIGQTFLRGAATPYEPSSSTAAPYRPAAMSLNDAFLIPKQGESSKMGKKPSLSEAFMMPPTKLVMPTPFVPNEMPMPYHFVPNQMQVPMQSVPIEQTAKQFVPNGVQMPSNETQMPTLSVPIETQMPTQSVSTEMTMLTQSLSTETQMPTKSVSNEMPFMLDEAALRYGGTLESLVWPMNPQIGQQIINVEENHWETIPNSPNLKRTKTLSSEDHNERQGQKWPKAIQNAKIYLNIYKFAANYLRVDPSNRAVIKSMTNGAQVWELFKNFIDQNVAQLEALINQWNVAKVHPFCDEQLEMQAINKYIKEHCPKLISDH</sequence>
<dbReference type="AlphaFoldDB" id="A0ABD2LLY6"/>
<feature type="region of interest" description="Disordered" evidence="1">
    <location>
        <begin position="58"/>
        <end position="112"/>
    </location>
</feature>
<feature type="region of interest" description="Disordered" evidence="1">
    <location>
        <begin position="368"/>
        <end position="391"/>
    </location>
</feature>
<feature type="compositionally biased region" description="Basic and acidic residues" evidence="1">
    <location>
        <begin position="380"/>
        <end position="389"/>
    </location>
</feature>
<feature type="compositionally biased region" description="Basic and acidic residues" evidence="1">
    <location>
        <begin position="13"/>
        <end position="23"/>
    </location>
</feature>
<comment type="caution">
    <text evidence="2">The sequence shown here is derived from an EMBL/GenBank/DDBJ whole genome shotgun (WGS) entry which is preliminary data.</text>
</comment>